<gene>
    <name evidence="1" type="ORF">FHS90_002160</name>
</gene>
<organism evidence="1 2">
    <name type="scientific">Rufibacter quisquiliarum</name>
    <dbReference type="NCBI Taxonomy" id="1549639"/>
    <lineage>
        <taxon>Bacteria</taxon>
        <taxon>Pseudomonadati</taxon>
        <taxon>Bacteroidota</taxon>
        <taxon>Cytophagia</taxon>
        <taxon>Cytophagales</taxon>
        <taxon>Hymenobacteraceae</taxon>
        <taxon>Rufibacter</taxon>
    </lineage>
</organism>
<dbReference type="Proteomes" id="UP000563094">
    <property type="component" value="Unassembled WGS sequence"/>
</dbReference>
<evidence type="ECO:0008006" key="3">
    <source>
        <dbReference type="Google" id="ProtNLM"/>
    </source>
</evidence>
<protein>
    <recommendedName>
        <fullName evidence="3">DUF4595 domain-containing protein</fullName>
    </recommendedName>
</protein>
<dbReference type="RefSeq" id="WP_182512981.1">
    <property type="nucleotide sequence ID" value="NZ_JACJIQ010000007.1"/>
</dbReference>
<keyword evidence="2" id="KW-1185">Reference proteome</keyword>
<sequence>MKLKLYLFRLLPFMLFSCDKEEEVAPSPIIDSYERSFMVSSNGDGQDQIYHSYSLQHDNSGRVTRRGWKIRCQLSVCDPYESGIYDTIVYHGNTVRLTSLSRHPELTVRETETLIKLNKANQPDYKVLWVQDIDRIDSVRYFYSGKGQLDSLTQYVVFSSGNYRKENTKKFTFDAQGNLSEIETRNYRSNGKIASIYTNIFGDYDTTPNPLRQLYMFDDTFYRSLSKNNFRSHQTKLLDVDDNTTYLSHKNTWQLKYDERGIPLFKR</sequence>
<proteinExistence type="predicted"/>
<comment type="caution">
    <text evidence="1">The sequence shown here is derived from an EMBL/GenBank/DDBJ whole genome shotgun (WGS) entry which is preliminary data.</text>
</comment>
<evidence type="ECO:0000313" key="2">
    <source>
        <dbReference type="Proteomes" id="UP000563094"/>
    </source>
</evidence>
<dbReference type="AlphaFoldDB" id="A0A839GRD8"/>
<evidence type="ECO:0000313" key="1">
    <source>
        <dbReference type="EMBL" id="MBA9077447.1"/>
    </source>
</evidence>
<name>A0A839GRD8_9BACT</name>
<reference evidence="1 2" key="1">
    <citation type="submission" date="2020-08" db="EMBL/GenBank/DDBJ databases">
        <title>Genomic Encyclopedia of Type Strains, Phase IV (KMG-IV): sequencing the most valuable type-strain genomes for metagenomic binning, comparative biology and taxonomic classification.</title>
        <authorList>
            <person name="Goeker M."/>
        </authorList>
    </citation>
    <scope>NUCLEOTIDE SEQUENCE [LARGE SCALE GENOMIC DNA]</scope>
    <source>
        <strain evidence="1 2">DSM 29854</strain>
    </source>
</reference>
<accession>A0A839GRD8</accession>
<dbReference type="EMBL" id="JACJIQ010000007">
    <property type="protein sequence ID" value="MBA9077447.1"/>
    <property type="molecule type" value="Genomic_DNA"/>
</dbReference>